<keyword evidence="2 6" id="KW-0472">Membrane</keyword>
<keyword evidence="4 6" id="KW-0998">Cell outer membrane</keyword>
<evidence type="ECO:0000256" key="1">
    <source>
        <dbReference type="ARBA" id="ARBA00022729"/>
    </source>
</evidence>
<comment type="function">
    <text evidence="6">Together with LptD, is involved in the assembly of lipopolysaccharide (LPS) at the surface of the outer membrane. Required for the proper assembly of LptD. Binds LPS and may serve as the LPS recognition site at the outer membrane.</text>
</comment>
<comment type="similarity">
    <text evidence="6">Belongs to the LptE lipoprotein family.</text>
</comment>
<evidence type="ECO:0000313" key="8">
    <source>
        <dbReference type="Proteomes" id="UP000023268"/>
    </source>
</evidence>
<dbReference type="GO" id="GO:0015920">
    <property type="term" value="P:lipopolysaccharide transport"/>
    <property type="evidence" value="ECO:0007669"/>
    <property type="project" value="TreeGrafter"/>
</dbReference>
<dbReference type="GO" id="GO:0001530">
    <property type="term" value="F:lipopolysaccharide binding"/>
    <property type="evidence" value="ECO:0007669"/>
    <property type="project" value="TreeGrafter"/>
</dbReference>
<evidence type="ECO:0000256" key="4">
    <source>
        <dbReference type="ARBA" id="ARBA00023237"/>
    </source>
</evidence>
<dbReference type="Gene3D" id="3.30.160.150">
    <property type="entry name" value="Lipoprotein like domain"/>
    <property type="match status" value="1"/>
</dbReference>
<dbReference type="GO" id="GO:1990351">
    <property type="term" value="C:transporter complex"/>
    <property type="evidence" value="ECO:0007669"/>
    <property type="project" value="TreeGrafter"/>
</dbReference>
<dbReference type="GO" id="GO:0043165">
    <property type="term" value="P:Gram-negative-bacterium-type cell outer membrane assembly"/>
    <property type="evidence" value="ECO:0007669"/>
    <property type="project" value="UniProtKB-UniRule"/>
</dbReference>
<name>A0A016XEH3_9BURK</name>
<dbReference type="PANTHER" id="PTHR38098:SF1">
    <property type="entry name" value="LPS-ASSEMBLY LIPOPROTEIN LPTE"/>
    <property type="match status" value="1"/>
</dbReference>
<dbReference type="eggNOG" id="COG2980">
    <property type="taxonomic scope" value="Bacteria"/>
</dbReference>
<dbReference type="HAMAP" id="MF_01186">
    <property type="entry name" value="LPS_assembly_LptE"/>
    <property type="match status" value="1"/>
</dbReference>
<organism evidence="7 8">
    <name type="scientific">Hylemonella gracilis str. Niagara R</name>
    <dbReference type="NCBI Taxonomy" id="1458275"/>
    <lineage>
        <taxon>Bacteria</taxon>
        <taxon>Pseudomonadati</taxon>
        <taxon>Pseudomonadota</taxon>
        <taxon>Betaproteobacteria</taxon>
        <taxon>Burkholderiales</taxon>
        <taxon>Comamonadaceae</taxon>
        <taxon>Hylemonella</taxon>
    </lineage>
</organism>
<keyword evidence="5" id="KW-0449">Lipoprotein</keyword>
<evidence type="ECO:0000256" key="5">
    <source>
        <dbReference type="ARBA" id="ARBA00023288"/>
    </source>
</evidence>
<dbReference type="AlphaFoldDB" id="A0A016XEH3"/>
<evidence type="ECO:0000256" key="6">
    <source>
        <dbReference type="HAMAP-Rule" id="MF_01186"/>
    </source>
</evidence>
<dbReference type="GO" id="GO:0009279">
    <property type="term" value="C:cell outer membrane"/>
    <property type="evidence" value="ECO:0007669"/>
    <property type="project" value="UniProtKB-UniRule"/>
</dbReference>
<dbReference type="STRING" id="1458275.AZ34_04010"/>
<dbReference type="RefSeq" id="WP_231495454.1">
    <property type="nucleotide sequence ID" value="NZ_JEMG01000001.1"/>
</dbReference>
<gene>
    <name evidence="6" type="primary">lptE</name>
    <name evidence="7" type="ORF">AZ34_04010</name>
</gene>
<dbReference type="PANTHER" id="PTHR38098">
    <property type="entry name" value="LPS-ASSEMBLY LIPOPROTEIN LPTE"/>
    <property type="match status" value="1"/>
</dbReference>
<dbReference type="Pfam" id="PF04390">
    <property type="entry name" value="LptE"/>
    <property type="match status" value="1"/>
</dbReference>
<keyword evidence="3" id="KW-0564">Palmitate</keyword>
<dbReference type="InterPro" id="IPR007485">
    <property type="entry name" value="LPS_assembly_LptE"/>
</dbReference>
<evidence type="ECO:0000256" key="3">
    <source>
        <dbReference type="ARBA" id="ARBA00023139"/>
    </source>
</evidence>
<evidence type="ECO:0000256" key="2">
    <source>
        <dbReference type="ARBA" id="ARBA00023136"/>
    </source>
</evidence>
<comment type="subunit">
    <text evidence="6">Component of the lipopolysaccharide transport and assembly complex. Interacts with LptD.</text>
</comment>
<protein>
    <recommendedName>
        <fullName evidence="6">LPS-assembly lipoprotein LptE</fullName>
    </recommendedName>
</protein>
<accession>A0A016XEH3</accession>
<proteinExistence type="inferred from homology"/>
<keyword evidence="1" id="KW-0732">Signal</keyword>
<evidence type="ECO:0000313" key="7">
    <source>
        <dbReference type="EMBL" id="EYC50320.1"/>
    </source>
</evidence>
<comment type="caution">
    <text evidence="7">The sequence shown here is derived from an EMBL/GenBank/DDBJ whole genome shotgun (WGS) entry which is preliminary data.</text>
</comment>
<dbReference type="Proteomes" id="UP000023268">
    <property type="component" value="Unassembled WGS sequence"/>
</dbReference>
<dbReference type="EMBL" id="JEMG01000001">
    <property type="protein sequence ID" value="EYC50320.1"/>
    <property type="molecule type" value="Genomic_DNA"/>
</dbReference>
<sequence>MLAATLAACGFGLRANANYPFASLYSSTSPYSPLGMELQRQLPGSGPLVYMTAPAKAHDAQVVLDVYGEQRKKTLLGGTIAGQAREFQLQLTLKFSLRTPQGRSIIPETTLTQQRTLSYDETLALAKEAEEAALYRNMQVALVQQIVRRLAALDAESMQEPPQE</sequence>
<reference evidence="7 8" key="1">
    <citation type="submission" date="2014-02" db="EMBL/GenBank/DDBJ databases">
        <title>Draft Genome of Hylemonella gracilis isolated from the Niagara River.</title>
        <authorList>
            <person name="Pawlowski D.R."/>
            <person name="Koudelka G.B."/>
        </authorList>
    </citation>
    <scope>NUCLEOTIDE SEQUENCE [LARGE SCALE GENOMIC DNA]</scope>
    <source>
        <strain evidence="7 8">Niagara R</strain>
    </source>
</reference>